<organism evidence="2 3">
    <name type="scientific">Mobiluncus curtisii</name>
    <dbReference type="NCBI Taxonomy" id="2051"/>
    <lineage>
        <taxon>Bacteria</taxon>
        <taxon>Bacillati</taxon>
        <taxon>Actinomycetota</taxon>
        <taxon>Actinomycetes</taxon>
        <taxon>Actinomycetales</taxon>
        <taxon>Actinomycetaceae</taxon>
        <taxon>Mobiluncus</taxon>
    </lineage>
</organism>
<feature type="region of interest" description="Disordered" evidence="1">
    <location>
        <begin position="488"/>
        <end position="513"/>
    </location>
</feature>
<dbReference type="RefSeq" id="WP_013189649.1">
    <property type="nucleotide sequence ID" value="NZ_CP068112.1"/>
</dbReference>
<sequence length="513" mass="55399">MQRFALPPVPDSLDELCEAYTDATGSYAWRLADRMLQAFPNAPLSAVAPRHAISFLRLRATILDALGDVSACRAIFKFAATQAAGAGDIVSQAAALAQLHVDRSFRLDDDTEHGSTFVGDIRKDLRDIVNLLLDNPAAMAQNPDLSTATLAHLVHGFALIGANADGRETLDQARVICPEKESLKASLDLADAVLLACCGQIDEALEFGELILGRDSEDPLALQVEVREFLGTWYRAIGRHVDAANHLRIVTDLCRDYDLPYMAVIAAMEQISSLVELNKTEIVVDLASWALDVAHDLGINNEVVRTLDIVLVQSLASLGRHIQAVNCAEIAGTRAREHGDVDTAIVLFEMGAKSARASGDQARAANLYGFCAELAGGEISLRARFLRKESAAILETVGLKPPRRELPEDSCAPFPDDPAARLEAETLQHLEITPDVKSIEARTALSLAKDLLEEALSLLMSTPEGERELAAQELAKWNELRTWMASVEGDADTSIVPNESAPPPSDSSEEGKA</sequence>
<evidence type="ECO:0000313" key="2">
    <source>
        <dbReference type="EMBL" id="SQB64383.1"/>
    </source>
</evidence>
<dbReference type="AlphaFoldDB" id="A0A2X2YN47"/>
<dbReference type="InterPro" id="IPR011990">
    <property type="entry name" value="TPR-like_helical_dom_sf"/>
</dbReference>
<dbReference type="EMBL" id="UASJ01000001">
    <property type="protein sequence ID" value="SQB64383.1"/>
    <property type="molecule type" value="Genomic_DNA"/>
</dbReference>
<gene>
    <name evidence="2" type="ORF">NCTC11820_00727</name>
</gene>
<evidence type="ECO:0000256" key="1">
    <source>
        <dbReference type="SAM" id="MobiDB-lite"/>
    </source>
</evidence>
<reference evidence="2 3" key="1">
    <citation type="submission" date="2018-06" db="EMBL/GenBank/DDBJ databases">
        <authorList>
            <consortium name="Pathogen Informatics"/>
            <person name="Doyle S."/>
        </authorList>
    </citation>
    <scope>NUCLEOTIDE SEQUENCE [LARGE SCALE GENOMIC DNA]</scope>
    <source>
        <strain evidence="2 3">NCTC11820</strain>
    </source>
</reference>
<proteinExistence type="predicted"/>
<dbReference type="Proteomes" id="UP000250245">
    <property type="component" value="Unassembled WGS sequence"/>
</dbReference>
<dbReference type="Gene3D" id="1.25.40.10">
    <property type="entry name" value="Tetratricopeptide repeat domain"/>
    <property type="match status" value="1"/>
</dbReference>
<protein>
    <submittedName>
        <fullName evidence="2">ATP-dependent transcriptional regulator</fullName>
    </submittedName>
</protein>
<name>A0A2X2YN47_9ACTO</name>
<evidence type="ECO:0000313" key="3">
    <source>
        <dbReference type="Proteomes" id="UP000250245"/>
    </source>
</evidence>
<dbReference type="GeneID" id="55565964"/>
<accession>A0A2X2YN47</accession>